<gene>
    <name evidence="1" type="primary">Dvir\GJ23990</name>
    <name evidence="1" type="ORF">Dvir_GJ23990</name>
</gene>
<dbReference type="PhylomeDB" id="B4LZJ3"/>
<dbReference type="HOGENOM" id="CLU_558103_0_0_1"/>
<protein>
    <recommendedName>
        <fullName evidence="3">Protein phosphatase 1 regulatory subunit 36</fullName>
    </recommendedName>
</protein>
<dbReference type="GO" id="GO:0019902">
    <property type="term" value="F:phosphatase binding"/>
    <property type="evidence" value="ECO:0007669"/>
    <property type="project" value="InterPro"/>
</dbReference>
<dbReference type="AlphaFoldDB" id="B4LZJ3"/>
<dbReference type="OMA" id="QIVWISM"/>
<proteinExistence type="predicted"/>
<dbReference type="KEGG" id="dvi:6629954"/>
<accession>B4LZJ3</accession>
<dbReference type="EMBL" id="CH940650">
    <property type="protein sequence ID" value="EDW67132.1"/>
    <property type="molecule type" value="Genomic_DNA"/>
</dbReference>
<keyword evidence="2" id="KW-1185">Reference proteome</keyword>
<reference evidence="1 2" key="1">
    <citation type="journal article" date="2007" name="Nature">
        <title>Evolution of genes and genomes on the Drosophila phylogeny.</title>
        <authorList>
            <consortium name="Drosophila 12 Genomes Consortium"/>
            <person name="Clark A.G."/>
            <person name="Eisen M.B."/>
            <person name="Smith D.R."/>
            <person name="Bergman C.M."/>
            <person name="Oliver B."/>
            <person name="Markow T.A."/>
            <person name="Kaufman T.C."/>
            <person name="Kellis M."/>
            <person name="Gelbart W."/>
            <person name="Iyer V.N."/>
            <person name="Pollard D.A."/>
            <person name="Sackton T.B."/>
            <person name="Larracuente A.M."/>
            <person name="Singh N.D."/>
            <person name="Abad J.P."/>
            <person name="Abt D.N."/>
            <person name="Adryan B."/>
            <person name="Aguade M."/>
            <person name="Akashi H."/>
            <person name="Anderson W.W."/>
            <person name="Aquadro C.F."/>
            <person name="Ardell D.H."/>
            <person name="Arguello R."/>
            <person name="Artieri C.G."/>
            <person name="Barbash D.A."/>
            <person name="Barker D."/>
            <person name="Barsanti P."/>
            <person name="Batterham P."/>
            <person name="Batzoglou S."/>
            <person name="Begun D."/>
            <person name="Bhutkar A."/>
            <person name="Blanco E."/>
            <person name="Bosak S.A."/>
            <person name="Bradley R.K."/>
            <person name="Brand A.D."/>
            <person name="Brent M.R."/>
            <person name="Brooks A.N."/>
            <person name="Brown R.H."/>
            <person name="Butlin R.K."/>
            <person name="Caggese C."/>
            <person name="Calvi B.R."/>
            <person name="Bernardo de Carvalho A."/>
            <person name="Caspi A."/>
            <person name="Castrezana S."/>
            <person name="Celniker S.E."/>
            <person name="Chang J.L."/>
            <person name="Chapple C."/>
            <person name="Chatterji S."/>
            <person name="Chinwalla A."/>
            <person name="Civetta A."/>
            <person name="Clifton S.W."/>
            <person name="Comeron J.M."/>
            <person name="Costello J.C."/>
            <person name="Coyne J.A."/>
            <person name="Daub J."/>
            <person name="David R.G."/>
            <person name="Delcher A.L."/>
            <person name="Delehaunty K."/>
            <person name="Do C.B."/>
            <person name="Ebling H."/>
            <person name="Edwards K."/>
            <person name="Eickbush T."/>
            <person name="Evans J.D."/>
            <person name="Filipski A."/>
            <person name="Findeiss S."/>
            <person name="Freyhult E."/>
            <person name="Fulton L."/>
            <person name="Fulton R."/>
            <person name="Garcia A.C."/>
            <person name="Gardiner A."/>
            <person name="Garfield D.A."/>
            <person name="Garvin B.E."/>
            <person name="Gibson G."/>
            <person name="Gilbert D."/>
            <person name="Gnerre S."/>
            <person name="Godfrey J."/>
            <person name="Good R."/>
            <person name="Gotea V."/>
            <person name="Gravely B."/>
            <person name="Greenberg A.J."/>
            <person name="Griffiths-Jones S."/>
            <person name="Gross S."/>
            <person name="Guigo R."/>
            <person name="Gustafson E.A."/>
            <person name="Haerty W."/>
            <person name="Hahn M.W."/>
            <person name="Halligan D.L."/>
            <person name="Halpern A.L."/>
            <person name="Halter G.M."/>
            <person name="Han M.V."/>
            <person name="Heger A."/>
            <person name="Hillier L."/>
            <person name="Hinrichs A.S."/>
            <person name="Holmes I."/>
            <person name="Hoskins R.A."/>
            <person name="Hubisz M.J."/>
            <person name="Hultmark D."/>
            <person name="Huntley M.A."/>
            <person name="Jaffe D.B."/>
            <person name="Jagadeeshan S."/>
            <person name="Jeck W.R."/>
            <person name="Johnson J."/>
            <person name="Jones C.D."/>
            <person name="Jordan W.C."/>
            <person name="Karpen G.H."/>
            <person name="Kataoka E."/>
            <person name="Keightley P.D."/>
            <person name="Kheradpour P."/>
            <person name="Kirkness E.F."/>
            <person name="Koerich L.B."/>
            <person name="Kristiansen K."/>
            <person name="Kudrna D."/>
            <person name="Kulathinal R.J."/>
            <person name="Kumar S."/>
            <person name="Kwok R."/>
            <person name="Lander E."/>
            <person name="Langley C.H."/>
            <person name="Lapoint R."/>
            <person name="Lazzaro B.P."/>
            <person name="Lee S.J."/>
            <person name="Levesque L."/>
            <person name="Li R."/>
            <person name="Lin C.F."/>
            <person name="Lin M.F."/>
            <person name="Lindblad-Toh K."/>
            <person name="Llopart A."/>
            <person name="Long M."/>
            <person name="Low L."/>
            <person name="Lozovsky E."/>
            <person name="Lu J."/>
            <person name="Luo M."/>
            <person name="Machado C.A."/>
            <person name="Makalowski W."/>
            <person name="Marzo M."/>
            <person name="Matsuda M."/>
            <person name="Matzkin L."/>
            <person name="McAllister B."/>
            <person name="McBride C.S."/>
            <person name="McKernan B."/>
            <person name="McKernan K."/>
            <person name="Mendez-Lago M."/>
            <person name="Minx P."/>
            <person name="Mollenhauer M.U."/>
            <person name="Montooth K."/>
            <person name="Mount S.M."/>
            <person name="Mu X."/>
            <person name="Myers E."/>
            <person name="Negre B."/>
            <person name="Newfeld S."/>
            <person name="Nielsen R."/>
            <person name="Noor M.A."/>
            <person name="O'Grady P."/>
            <person name="Pachter L."/>
            <person name="Papaceit M."/>
            <person name="Parisi M.J."/>
            <person name="Parisi M."/>
            <person name="Parts L."/>
            <person name="Pedersen J.S."/>
            <person name="Pesole G."/>
            <person name="Phillippy A.M."/>
            <person name="Ponting C.P."/>
            <person name="Pop M."/>
            <person name="Porcelli D."/>
            <person name="Powell J.R."/>
            <person name="Prohaska S."/>
            <person name="Pruitt K."/>
            <person name="Puig M."/>
            <person name="Quesneville H."/>
            <person name="Ram K.R."/>
            <person name="Rand D."/>
            <person name="Rasmussen M.D."/>
            <person name="Reed L.K."/>
            <person name="Reenan R."/>
            <person name="Reily A."/>
            <person name="Remington K.A."/>
            <person name="Rieger T.T."/>
            <person name="Ritchie M.G."/>
            <person name="Robin C."/>
            <person name="Rogers Y.H."/>
            <person name="Rohde C."/>
            <person name="Rozas J."/>
            <person name="Rubenfield M.J."/>
            <person name="Ruiz A."/>
            <person name="Russo S."/>
            <person name="Salzberg S.L."/>
            <person name="Sanchez-Gracia A."/>
            <person name="Saranga D.J."/>
            <person name="Sato H."/>
            <person name="Schaeffer S.W."/>
            <person name="Schatz M.C."/>
            <person name="Schlenke T."/>
            <person name="Schwartz R."/>
            <person name="Segarra C."/>
            <person name="Singh R.S."/>
            <person name="Sirot L."/>
            <person name="Sirota M."/>
            <person name="Sisneros N.B."/>
            <person name="Smith C.D."/>
            <person name="Smith T.F."/>
            <person name="Spieth J."/>
            <person name="Stage D.E."/>
            <person name="Stark A."/>
            <person name="Stephan W."/>
            <person name="Strausberg R.L."/>
            <person name="Strempel S."/>
            <person name="Sturgill D."/>
            <person name="Sutton G."/>
            <person name="Sutton G.G."/>
            <person name="Tao W."/>
            <person name="Teichmann S."/>
            <person name="Tobari Y.N."/>
            <person name="Tomimura Y."/>
            <person name="Tsolas J.M."/>
            <person name="Valente V.L."/>
            <person name="Venter E."/>
            <person name="Venter J.C."/>
            <person name="Vicario S."/>
            <person name="Vieira F.G."/>
            <person name="Vilella A.J."/>
            <person name="Villasante A."/>
            <person name="Walenz B."/>
            <person name="Wang J."/>
            <person name="Wasserman M."/>
            <person name="Watts T."/>
            <person name="Wilson D."/>
            <person name="Wilson R.K."/>
            <person name="Wing R.A."/>
            <person name="Wolfner M.F."/>
            <person name="Wong A."/>
            <person name="Wong G.K."/>
            <person name="Wu C.I."/>
            <person name="Wu G."/>
            <person name="Yamamoto D."/>
            <person name="Yang H.P."/>
            <person name="Yang S.P."/>
            <person name="Yorke J.A."/>
            <person name="Yoshida K."/>
            <person name="Zdobnov E."/>
            <person name="Zhang P."/>
            <person name="Zhang Y."/>
            <person name="Zimin A.V."/>
            <person name="Baldwin J."/>
            <person name="Abdouelleil A."/>
            <person name="Abdulkadir J."/>
            <person name="Abebe A."/>
            <person name="Abera B."/>
            <person name="Abreu J."/>
            <person name="Acer S.C."/>
            <person name="Aftuck L."/>
            <person name="Alexander A."/>
            <person name="An P."/>
            <person name="Anderson E."/>
            <person name="Anderson S."/>
            <person name="Arachi H."/>
            <person name="Azer M."/>
            <person name="Bachantsang P."/>
            <person name="Barry A."/>
            <person name="Bayul T."/>
            <person name="Berlin A."/>
            <person name="Bessette D."/>
            <person name="Bloom T."/>
            <person name="Blye J."/>
            <person name="Boguslavskiy L."/>
            <person name="Bonnet C."/>
            <person name="Boukhgalter B."/>
            <person name="Bourzgui I."/>
            <person name="Brown A."/>
            <person name="Cahill P."/>
            <person name="Channer S."/>
            <person name="Cheshatsang Y."/>
            <person name="Chuda L."/>
            <person name="Citroen M."/>
            <person name="Collymore A."/>
            <person name="Cooke P."/>
            <person name="Costello M."/>
            <person name="D'Aco K."/>
            <person name="Daza R."/>
            <person name="De Haan G."/>
            <person name="DeGray S."/>
            <person name="DeMaso C."/>
            <person name="Dhargay N."/>
            <person name="Dooley K."/>
            <person name="Dooley E."/>
            <person name="Doricent M."/>
            <person name="Dorje P."/>
            <person name="Dorjee K."/>
            <person name="Dupes A."/>
            <person name="Elong R."/>
            <person name="Falk J."/>
            <person name="Farina A."/>
            <person name="Faro S."/>
            <person name="Ferguson D."/>
            <person name="Fisher S."/>
            <person name="Foley C.D."/>
            <person name="Franke A."/>
            <person name="Friedrich D."/>
            <person name="Gadbois L."/>
            <person name="Gearin G."/>
            <person name="Gearin C.R."/>
            <person name="Giannoukos G."/>
            <person name="Goode T."/>
            <person name="Graham J."/>
            <person name="Grandbois E."/>
            <person name="Grewal S."/>
            <person name="Gyaltsen K."/>
            <person name="Hafez N."/>
            <person name="Hagos B."/>
            <person name="Hall J."/>
            <person name="Henson C."/>
            <person name="Hollinger A."/>
            <person name="Honan T."/>
            <person name="Huard M.D."/>
            <person name="Hughes L."/>
            <person name="Hurhula B."/>
            <person name="Husby M.E."/>
            <person name="Kamat A."/>
            <person name="Kanga B."/>
            <person name="Kashin S."/>
            <person name="Khazanovich D."/>
            <person name="Kisner P."/>
            <person name="Lance K."/>
            <person name="Lara M."/>
            <person name="Lee W."/>
            <person name="Lennon N."/>
            <person name="Letendre F."/>
            <person name="LeVine R."/>
            <person name="Lipovsky A."/>
            <person name="Liu X."/>
            <person name="Liu J."/>
            <person name="Liu S."/>
            <person name="Lokyitsang T."/>
            <person name="Lokyitsang Y."/>
            <person name="Lubonja R."/>
            <person name="Lui A."/>
            <person name="MacDonald P."/>
            <person name="Magnisalis V."/>
            <person name="Maru K."/>
            <person name="Matthews C."/>
            <person name="McCusker W."/>
            <person name="McDonough S."/>
            <person name="Mehta T."/>
            <person name="Meldrim J."/>
            <person name="Meneus L."/>
            <person name="Mihai O."/>
            <person name="Mihalev A."/>
            <person name="Mihova T."/>
            <person name="Mittelman R."/>
            <person name="Mlenga V."/>
            <person name="Montmayeur A."/>
            <person name="Mulrain L."/>
            <person name="Navidi A."/>
            <person name="Naylor J."/>
            <person name="Negash T."/>
            <person name="Nguyen T."/>
            <person name="Nguyen N."/>
            <person name="Nicol R."/>
            <person name="Norbu C."/>
            <person name="Norbu N."/>
            <person name="Novod N."/>
            <person name="O'Neill B."/>
            <person name="Osman S."/>
            <person name="Markiewicz E."/>
            <person name="Oyono O.L."/>
            <person name="Patti C."/>
            <person name="Phunkhang P."/>
            <person name="Pierre F."/>
            <person name="Priest M."/>
            <person name="Raghuraman S."/>
            <person name="Rege F."/>
            <person name="Reyes R."/>
            <person name="Rise C."/>
            <person name="Rogov P."/>
            <person name="Ross K."/>
            <person name="Ryan E."/>
            <person name="Settipalli S."/>
            <person name="Shea T."/>
            <person name="Sherpa N."/>
            <person name="Shi L."/>
            <person name="Shih D."/>
            <person name="Sparrow T."/>
            <person name="Spaulding J."/>
            <person name="Stalker J."/>
            <person name="Stange-Thomann N."/>
            <person name="Stavropoulos S."/>
            <person name="Stone C."/>
            <person name="Strader C."/>
            <person name="Tesfaye S."/>
            <person name="Thomson T."/>
            <person name="Thoulutsang Y."/>
            <person name="Thoulutsang D."/>
            <person name="Topham K."/>
            <person name="Topping I."/>
            <person name="Tsamla T."/>
            <person name="Vassiliev H."/>
            <person name="Vo A."/>
            <person name="Wangchuk T."/>
            <person name="Wangdi T."/>
            <person name="Weiand M."/>
            <person name="Wilkinson J."/>
            <person name="Wilson A."/>
            <person name="Yadav S."/>
            <person name="Young G."/>
            <person name="Yu Q."/>
            <person name="Zembek L."/>
            <person name="Zhong D."/>
            <person name="Zimmer A."/>
            <person name="Zwirko Z."/>
            <person name="Jaffe D.B."/>
            <person name="Alvarez P."/>
            <person name="Brockman W."/>
            <person name="Butler J."/>
            <person name="Chin C."/>
            <person name="Gnerre S."/>
            <person name="Grabherr M."/>
            <person name="Kleber M."/>
            <person name="Mauceli E."/>
            <person name="MacCallum I."/>
        </authorList>
    </citation>
    <scope>NUCLEOTIDE SEQUENCE [LARGE SCALE GENOMIC DNA]</scope>
    <source>
        <strain evidence="2">Tucson 15010-1051.87</strain>
    </source>
</reference>
<name>B4LZJ3_DROVI</name>
<dbReference type="PANTHER" id="PTHR21055">
    <property type="entry name" value="PROTEIN PHOSPHATASE 1 REGULATORY SUBUNIT 36"/>
    <property type="match status" value="1"/>
</dbReference>
<dbReference type="InParanoid" id="B4LZJ3"/>
<evidence type="ECO:0000313" key="2">
    <source>
        <dbReference type="Proteomes" id="UP000008792"/>
    </source>
</evidence>
<dbReference type="eggNOG" id="ENOG502RZTP">
    <property type="taxonomic scope" value="Eukaryota"/>
</dbReference>
<dbReference type="Proteomes" id="UP000008792">
    <property type="component" value="Unassembled WGS sequence"/>
</dbReference>
<dbReference type="InterPro" id="IPR026142">
    <property type="entry name" value="Pro_pase_1_reg_su_36"/>
</dbReference>
<dbReference type="PANTHER" id="PTHR21055:SF3">
    <property type="entry name" value="PROTEIN PHOSPHATASE 1 REGULATORY SUBUNIT 36"/>
    <property type="match status" value="1"/>
</dbReference>
<sequence>MKRIYSGTRAPKYHSGKWYWDKKTDSLKFEVDNDLSDAMERYIETNGFKFLRTITPEEELIYRQKFARSENTFDYDTLITADVLELVIFLMPKEFLTKRLLIFLHLPAVNRLFHALNIYFEYFLRLVELVLIRRDELNGDMAQIQSEQTIKMKRIFSIYLSQYRMLVARNYSVILKGEGDMAKFHHFNQSSQVSATIKDKWFHEQFLAVAIQIVWISMHRRAYNVIEMEMNRLFRSEHFMIYRPEYLKFTPAEKSLLYGRKNKVVNYRIQISPLIQELENVPTEDLPILWIGERKYRGTDIRIATIELEFIVPGAQLHLIDVPRGIMGHPKRLYDTLLNLNWPAVRGEHFSLENDPYHILRQPYLQIPNIDDTNIRKMSKHYEHFLNLYRIYEPYSSHMLSMCLRRDSIVSSAIADVNVDIYKRCEEDLERTSYGPNVDQLINSYFKVVSRLRKSVKHNADDTCNIALRPSSKKHMVKKTGDEHFFN</sequence>
<organism evidence="1 2">
    <name type="scientific">Drosophila virilis</name>
    <name type="common">Fruit fly</name>
    <dbReference type="NCBI Taxonomy" id="7244"/>
    <lineage>
        <taxon>Eukaryota</taxon>
        <taxon>Metazoa</taxon>
        <taxon>Ecdysozoa</taxon>
        <taxon>Arthropoda</taxon>
        <taxon>Hexapoda</taxon>
        <taxon>Insecta</taxon>
        <taxon>Pterygota</taxon>
        <taxon>Neoptera</taxon>
        <taxon>Endopterygota</taxon>
        <taxon>Diptera</taxon>
        <taxon>Brachycera</taxon>
        <taxon>Muscomorpha</taxon>
        <taxon>Ephydroidea</taxon>
        <taxon>Drosophilidae</taxon>
        <taxon>Drosophila</taxon>
    </lineage>
</organism>
<evidence type="ECO:0000313" key="1">
    <source>
        <dbReference type="EMBL" id="EDW67132.1"/>
    </source>
</evidence>
<dbReference type="Pfam" id="PF14895">
    <property type="entry name" value="PPPI_inhib"/>
    <property type="match status" value="1"/>
</dbReference>
<evidence type="ECO:0008006" key="3">
    <source>
        <dbReference type="Google" id="ProtNLM"/>
    </source>
</evidence>
<dbReference type="OrthoDB" id="6724830at2759"/>